<dbReference type="Proteomes" id="UP001178507">
    <property type="component" value="Unassembled WGS sequence"/>
</dbReference>
<protein>
    <submittedName>
        <fullName evidence="2">Uncharacterized protein</fullName>
    </submittedName>
</protein>
<gene>
    <name evidence="2" type="ORF">EVOR1521_LOCUS21009</name>
</gene>
<evidence type="ECO:0000313" key="2">
    <source>
        <dbReference type="EMBL" id="CAJ1396876.1"/>
    </source>
</evidence>
<keyword evidence="3" id="KW-1185">Reference proteome</keyword>
<reference evidence="2" key="1">
    <citation type="submission" date="2023-08" db="EMBL/GenBank/DDBJ databases">
        <authorList>
            <person name="Chen Y."/>
            <person name="Shah S."/>
            <person name="Dougan E. K."/>
            <person name="Thang M."/>
            <person name="Chan C."/>
        </authorList>
    </citation>
    <scope>NUCLEOTIDE SEQUENCE</scope>
</reference>
<evidence type="ECO:0000256" key="1">
    <source>
        <dbReference type="SAM" id="MobiDB-lite"/>
    </source>
</evidence>
<proteinExistence type="predicted"/>
<evidence type="ECO:0000313" key="3">
    <source>
        <dbReference type="Proteomes" id="UP001178507"/>
    </source>
</evidence>
<dbReference type="EMBL" id="CAUJNA010003245">
    <property type="protein sequence ID" value="CAJ1396876.1"/>
    <property type="molecule type" value="Genomic_DNA"/>
</dbReference>
<sequence>MTQVSISSESDEKRRARSSVSGGVSGEERKRQDWAKAQAAKAAQLQRQEIRVGEEWNEFLKQPTNRSHEVMMNFWEEVKMRLLKRFGSLHLAVGESTVSFQKFCDLLRLIHFPLNQSTCRHLFGQVCGGQREMPIDAFKALLMERTIQSMRFVMEGWNLKQARVRSHIRTFVRRLAEVDERQKEQAVDRFQRKLTAGFIRSFWQQLLRSSVREDFITHASLVRALAEHEANVFQDHEIHYMLRLFEHMTRLADFAEGVPMSYFLTGLTLVSVMPKSDKLELIFEAFDNDYDHCLLYKQIHEMCHCICVLKVMVEESARGASDEHFQAELSQQEGQRSYECIRWHLQRTCNVQGDIVSFPELSAAWEMQPGQALPGWVQIRWVAKAIPGFEAWASQALSTCGQTSLLEPPVKGVVARHAQGESYIFKDVLTTRFAKSLRDLGSRRLVELTRQFGDGKSKAAMPSVGQSGAMPGVSAMVLDCETQAGKALKVPEIPRVQSAPSLGNRLPRREDVALPPQRWGPEAGDRFRIYAVAKMGQRVRGRRDGQFLPYKCKLCFRMHKLCPGHDVLQ</sequence>
<name>A0AA36NAZ3_9DINO</name>
<dbReference type="AlphaFoldDB" id="A0AA36NAZ3"/>
<organism evidence="2 3">
    <name type="scientific">Effrenium voratum</name>
    <dbReference type="NCBI Taxonomy" id="2562239"/>
    <lineage>
        <taxon>Eukaryota</taxon>
        <taxon>Sar</taxon>
        <taxon>Alveolata</taxon>
        <taxon>Dinophyceae</taxon>
        <taxon>Suessiales</taxon>
        <taxon>Symbiodiniaceae</taxon>
        <taxon>Effrenium</taxon>
    </lineage>
</organism>
<comment type="caution">
    <text evidence="2">The sequence shown here is derived from an EMBL/GenBank/DDBJ whole genome shotgun (WGS) entry which is preliminary data.</text>
</comment>
<accession>A0AA36NAZ3</accession>
<feature type="region of interest" description="Disordered" evidence="1">
    <location>
        <begin position="1"/>
        <end position="37"/>
    </location>
</feature>